<evidence type="ECO:0000313" key="3">
    <source>
        <dbReference type="Proteomes" id="UP000013782"/>
    </source>
</evidence>
<dbReference type="HOGENOM" id="CLU_077103_0_0_9"/>
<keyword evidence="1" id="KW-0812">Transmembrane</keyword>
<dbReference type="Proteomes" id="UP000013782">
    <property type="component" value="Unassembled WGS sequence"/>
</dbReference>
<feature type="transmembrane region" description="Helical" evidence="1">
    <location>
        <begin position="129"/>
        <end position="150"/>
    </location>
</feature>
<sequence length="240" mass="26885">MLKQQLKADQLKLSRTPFFLLHLVIPLLGLVIFISYQLMTQYPAEALTINYYQLLTLIYPLIAAWMCTLITDQEIEAGGGFFLLNTTSRSHTLASKLMVLIGSGLFACLLVVIGYHYIVSLLFVDYSLPLSTCLLLALVIWGCALFQYSFHTWIGLRFGRNSSFAIAAVELLLAALLLTGLGETIWFFFPCAWGIRLVPLVATSQSATKLGFAAVGIGTLLMLIFLFHWFQTWEGRKNED</sequence>
<organism evidence="2 3">
    <name type="scientific">Enterococcus pallens ATCC BAA-351</name>
    <dbReference type="NCBI Taxonomy" id="1158607"/>
    <lineage>
        <taxon>Bacteria</taxon>
        <taxon>Bacillati</taxon>
        <taxon>Bacillota</taxon>
        <taxon>Bacilli</taxon>
        <taxon>Lactobacillales</taxon>
        <taxon>Enterococcaceae</taxon>
        <taxon>Enterococcus</taxon>
    </lineage>
</organism>
<keyword evidence="3" id="KW-1185">Reference proteome</keyword>
<feature type="transmembrane region" description="Helical" evidence="1">
    <location>
        <begin position="51"/>
        <end position="71"/>
    </location>
</feature>
<keyword evidence="1" id="KW-1133">Transmembrane helix</keyword>
<feature type="transmembrane region" description="Helical" evidence="1">
    <location>
        <begin position="20"/>
        <end position="39"/>
    </location>
</feature>
<comment type="caution">
    <text evidence="2">The sequence shown here is derived from an EMBL/GenBank/DDBJ whole genome shotgun (WGS) entry which is preliminary data.</text>
</comment>
<keyword evidence="1" id="KW-0472">Membrane</keyword>
<feature type="transmembrane region" description="Helical" evidence="1">
    <location>
        <begin position="97"/>
        <end position="117"/>
    </location>
</feature>
<evidence type="ECO:0000313" key="2">
    <source>
        <dbReference type="EMBL" id="EOH97928.1"/>
    </source>
</evidence>
<accession>R2QRW7</accession>
<feature type="transmembrane region" description="Helical" evidence="1">
    <location>
        <begin position="162"/>
        <end position="179"/>
    </location>
</feature>
<reference evidence="2 3" key="1">
    <citation type="submission" date="2013-02" db="EMBL/GenBank/DDBJ databases">
        <title>The Genome Sequence of Enterococcus pallens BAA-351.</title>
        <authorList>
            <consortium name="The Broad Institute Genome Sequencing Platform"/>
            <consortium name="The Broad Institute Genome Sequencing Center for Infectious Disease"/>
            <person name="Earl A.M."/>
            <person name="Gilmore M.S."/>
            <person name="Lebreton F."/>
            <person name="Walker B."/>
            <person name="Young S.K."/>
            <person name="Zeng Q."/>
            <person name="Gargeya S."/>
            <person name="Fitzgerald M."/>
            <person name="Haas B."/>
            <person name="Abouelleil A."/>
            <person name="Alvarado L."/>
            <person name="Arachchi H.M."/>
            <person name="Berlin A.M."/>
            <person name="Chapman S.B."/>
            <person name="Dewar J."/>
            <person name="Goldberg J."/>
            <person name="Griggs A."/>
            <person name="Gujja S."/>
            <person name="Hansen M."/>
            <person name="Howarth C."/>
            <person name="Imamovic A."/>
            <person name="Larimer J."/>
            <person name="McCowan C."/>
            <person name="Murphy C."/>
            <person name="Neiman D."/>
            <person name="Pearson M."/>
            <person name="Priest M."/>
            <person name="Roberts A."/>
            <person name="Saif S."/>
            <person name="Shea T."/>
            <person name="Sisk P."/>
            <person name="Sykes S."/>
            <person name="Wortman J."/>
            <person name="Nusbaum C."/>
            <person name="Birren B."/>
        </authorList>
    </citation>
    <scope>NUCLEOTIDE SEQUENCE [LARGE SCALE GENOMIC DNA]</scope>
    <source>
        <strain evidence="2 3">ATCC BAA-351</strain>
    </source>
</reference>
<evidence type="ECO:0000256" key="1">
    <source>
        <dbReference type="SAM" id="Phobius"/>
    </source>
</evidence>
<dbReference type="PATRIC" id="fig|1158607.3.peg.601"/>
<gene>
    <name evidence="2" type="ORF">UAU_00596</name>
</gene>
<dbReference type="STRING" id="160454.RV10_GL004531"/>
<dbReference type="CDD" id="cd21808">
    <property type="entry name" value="ABC-2_lan_permease_MutG"/>
    <property type="match status" value="1"/>
</dbReference>
<dbReference type="InterPro" id="IPR022294">
    <property type="entry name" value="ABC-transptr_permeasesu"/>
</dbReference>
<dbReference type="AlphaFoldDB" id="R2QRW7"/>
<name>R2QRW7_9ENTE</name>
<feature type="transmembrane region" description="Helical" evidence="1">
    <location>
        <begin position="210"/>
        <end position="230"/>
    </location>
</feature>
<dbReference type="NCBIfam" id="TIGR03733">
    <property type="entry name" value="lanti_perm_MutG"/>
    <property type="match status" value="1"/>
</dbReference>
<dbReference type="eggNOG" id="COG4200">
    <property type="taxonomic scope" value="Bacteria"/>
</dbReference>
<dbReference type="EMBL" id="AJAQ01000001">
    <property type="protein sequence ID" value="EOH97928.1"/>
    <property type="molecule type" value="Genomic_DNA"/>
</dbReference>
<protein>
    <submittedName>
        <fullName evidence="2">MutG family lantibiotic protection ABC transporter permease subunit</fullName>
    </submittedName>
</protein>
<proteinExistence type="predicted"/>
<dbReference type="RefSeq" id="WP_010755659.1">
    <property type="nucleotide sequence ID" value="NZ_ASWD01000002.1"/>
</dbReference>